<protein>
    <submittedName>
        <fullName evidence="1">Uncharacterized protein</fullName>
    </submittedName>
</protein>
<keyword evidence="2" id="KW-1185">Reference proteome</keyword>
<evidence type="ECO:0000313" key="1">
    <source>
        <dbReference type="EnsemblPlants" id="TraesCS7D02G185900.1"/>
    </source>
</evidence>
<reference evidence="1" key="1">
    <citation type="submission" date="2018-08" db="EMBL/GenBank/DDBJ databases">
        <authorList>
            <person name="Rossello M."/>
        </authorList>
    </citation>
    <scope>NUCLEOTIDE SEQUENCE [LARGE SCALE GENOMIC DNA]</scope>
    <source>
        <strain evidence="1">cv. Chinese Spring</strain>
    </source>
</reference>
<accession>A0A3B6TNH1</accession>
<dbReference type="Gramene" id="TraesCS7D03G0417200.1">
    <property type="protein sequence ID" value="TraesCS7D03G0417200.1.CDS"/>
    <property type="gene ID" value="TraesCS7D03G0417200"/>
</dbReference>
<dbReference type="Proteomes" id="UP000019116">
    <property type="component" value="Chromosome 7D"/>
</dbReference>
<dbReference type="Gramene" id="TraesROB_scaffold_055224_01G000100.1">
    <property type="protein sequence ID" value="TraesROB_scaffold_055224_01G000100.1"/>
    <property type="gene ID" value="TraesROB_scaffold_055224_01G000100"/>
</dbReference>
<dbReference type="Gramene" id="TraesCLE_scaffold_052146_01G000100.1">
    <property type="protein sequence ID" value="TraesCLE_scaffold_052146_01G000100.1"/>
    <property type="gene ID" value="TraesCLE_scaffold_052146_01G000100"/>
</dbReference>
<evidence type="ECO:0000313" key="2">
    <source>
        <dbReference type="Proteomes" id="UP000019116"/>
    </source>
</evidence>
<dbReference type="EnsemblPlants" id="TraesCS7D02G185900.1">
    <property type="protein sequence ID" value="TraesCS7D02G185900.1"/>
    <property type="gene ID" value="TraesCS7D02G185900"/>
</dbReference>
<name>A0A3B6TNH1_WHEAT</name>
<sequence length="300" mass="34237">MQKACMTLVQPLVMIGRQSCSLREQEPPKKRGRPFKQEASQALVVSPNRAAPKKKQSMKKSVSQCSPIEFRNSILDAKKMNDIVDLEELKLIQDRIKKVAEDIDWQCVLKILPVKLKKQLSLFLIGCFHEEQDRFIINGVPIDMKPLVHPVLGLSCSGNKVDLSSSRKVDLSSSGDKTHDEHRQMYDVFTRSDGRPMYAKDGLRYLTKDEDVVVFTLCFVLEAMAFIFGPKTNRYLEREYLQWFHKLVDLKNLNLCEFIADLLCREIKKFKASTATFKKCGGCLLLPVINGRKGFPAPII</sequence>
<dbReference type="Gramene" id="TraesCS7D02G185900.1">
    <property type="protein sequence ID" value="TraesCS7D02G185900.1"/>
    <property type="gene ID" value="TraesCS7D02G185900"/>
</dbReference>
<dbReference type="Gramene" id="TraesWEE_scaffold_047452_01G000100.1">
    <property type="protein sequence ID" value="TraesWEE_scaffold_047452_01G000100.1"/>
    <property type="gene ID" value="TraesWEE_scaffold_047452_01G000100"/>
</dbReference>
<organism evidence="1">
    <name type="scientific">Triticum aestivum</name>
    <name type="common">Wheat</name>
    <dbReference type="NCBI Taxonomy" id="4565"/>
    <lineage>
        <taxon>Eukaryota</taxon>
        <taxon>Viridiplantae</taxon>
        <taxon>Streptophyta</taxon>
        <taxon>Embryophyta</taxon>
        <taxon>Tracheophyta</taxon>
        <taxon>Spermatophyta</taxon>
        <taxon>Magnoliopsida</taxon>
        <taxon>Liliopsida</taxon>
        <taxon>Poales</taxon>
        <taxon>Poaceae</taxon>
        <taxon>BOP clade</taxon>
        <taxon>Pooideae</taxon>
        <taxon>Triticodae</taxon>
        <taxon>Triticeae</taxon>
        <taxon>Triticinae</taxon>
        <taxon>Triticum</taxon>
    </lineage>
</organism>
<dbReference type="PANTHER" id="PTHR34835">
    <property type="entry name" value="OS07G0283600 PROTEIN-RELATED"/>
    <property type="match status" value="1"/>
</dbReference>
<dbReference type="AlphaFoldDB" id="A0A3B6TNH1"/>
<proteinExistence type="predicted"/>
<reference evidence="1" key="2">
    <citation type="submission" date="2018-10" db="UniProtKB">
        <authorList>
            <consortium name="EnsemblPlants"/>
        </authorList>
    </citation>
    <scope>IDENTIFICATION</scope>
</reference>